<evidence type="ECO:0000313" key="6">
    <source>
        <dbReference type="WBParaSite" id="MBELARI_LOCUS8569.1"/>
    </source>
</evidence>
<dbReference type="Proteomes" id="UP000887575">
    <property type="component" value="Unassembled WGS sequence"/>
</dbReference>
<feature type="compositionally biased region" description="Basic and acidic residues" evidence="4">
    <location>
        <begin position="233"/>
        <end position="256"/>
    </location>
</feature>
<dbReference type="GO" id="GO:0030239">
    <property type="term" value="P:myofibril assembly"/>
    <property type="evidence" value="ECO:0007669"/>
    <property type="project" value="TreeGrafter"/>
</dbReference>
<dbReference type="WBParaSite" id="MBELARI_LOCUS8569.1">
    <property type="protein sequence ID" value="MBELARI_LOCUS8569.1"/>
    <property type="gene ID" value="MBELARI_LOCUS8569"/>
</dbReference>
<evidence type="ECO:0000256" key="3">
    <source>
        <dbReference type="ARBA" id="ARBA00023212"/>
    </source>
</evidence>
<feature type="compositionally biased region" description="Acidic residues" evidence="4">
    <location>
        <begin position="299"/>
        <end position="325"/>
    </location>
</feature>
<accession>A0AAF3FP77</accession>
<keyword evidence="3" id="KW-0206">Cytoskeleton</keyword>
<dbReference type="InterPro" id="IPR032675">
    <property type="entry name" value="LRR_dom_sf"/>
</dbReference>
<name>A0AAF3FP77_9BILA</name>
<evidence type="ECO:0000256" key="1">
    <source>
        <dbReference type="ARBA" id="ARBA00004245"/>
    </source>
</evidence>
<dbReference type="InterPro" id="IPR004934">
    <property type="entry name" value="TMOD"/>
</dbReference>
<dbReference type="GO" id="GO:0030016">
    <property type="term" value="C:myofibril"/>
    <property type="evidence" value="ECO:0007669"/>
    <property type="project" value="TreeGrafter"/>
</dbReference>
<feature type="region of interest" description="Disordered" evidence="4">
    <location>
        <begin position="233"/>
        <end position="325"/>
    </location>
</feature>
<dbReference type="Gene3D" id="3.80.10.10">
    <property type="entry name" value="Ribonuclease Inhibitor"/>
    <property type="match status" value="1"/>
</dbReference>
<dbReference type="GO" id="GO:0051694">
    <property type="term" value="P:pointed-end actin filament capping"/>
    <property type="evidence" value="ECO:0007669"/>
    <property type="project" value="InterPro"/>
</dbReference>
<comment type="subcellular location">
    <subcellularLocation>
        <location evidence="1">Cytoplasm</location>
        <location evidence="1">Cytoskeleton</location>
    </subcellularLocation>
</comment>
<keyword evidence="5" id="KW-1185">Reference proteome</keyword>
<reference evidence="6" key="1">
    <citation type="submission" date="2024-02" db="UniProtKB">
        <authorList>
            <consortium name="WormBaseParasite"/>
        </authorList>
    </citation>
    <scope>IDENTIFICATION</scope>
</reference>
<evidence type="ECO:0008006" key="7">
    <source>
        <dbReference type="Google" id="ProtNLM"/>
    </source>
</evidence>
<dbReference type="PANTHER" id="PTHR10901">
    <property type="entry name" value="TROPOMODULIN"/>
    <property type="match status" value="1"/>
</dbReference>
<proteinExistence type="predicted"/>
<keyword evidence="2" id="KW-0963">Cytoplasm</keyword>
<evidence type="ECO:0000256" key="2">
    <source>
        <dbReference type="ARBA" id="ARBA00022490"/>
    </source>
</evidence>
<dbReference type="AlphaFoldDB" id="A0AAF3FP77"/>
<evidence type="ECO:0000256" key="4">
    <source>
        <dbReference type="SAM" id="MobiDB-lite"/>
    </source>
</evidence>
<feature type="compositionally biased region" description="Basic and acidic residues" evidence="4">
    <location>
        <begin position="277"/>
        <end position="298"/>
    </location>
</feature>
<dbReference type="GO" id="GO:0005856">
    <property type="term" value="C:cytoskeleton"/>
    <property type="evidence" value="ECO:0007669"/>
    <property type="project" value="UniProtKB-SubCell"/>
</dbReference>
<dbReference type="PANTHER" id="PTHR10901:SF16">
    <property type="entry name" value="TROPOMODULIN"/>
    <property type="match status" value="1"/>
</dbReference>
<evidence type="ECO:0000313" key="5">
    <source>
        <dbReference type="Proteomes" id="UP000887575"/>
    </source>
</evidence>
<dbReference type="GO" id="GO:0005523">
    <property type="term" value="F:tropomyosin binding"/>
    <property type="evidence" value="ECO:0007669"/>
    <property type="project" value="InterPro"/>
</dbReference>
<protein>
    <recommendedName>
        <fullName evidence="7">Tropomodulin</fullName>
    </recommendedName>
</protein>
<organism evidence="5 6">
    <name type="scientific">Mesorhabditis belari</name>
    <dbReference type="NCBI Taxonomy" id="2138241"/>
    <lineage>
        <taxon>Eukaryota</taxon>
        <taxon>Metazoa</taxon>
        <taxon>Ecdysozoa</taxon>
        <taxon>Nematoda</taxon>
        <taxon>Chromadorea</taxon>
        <taxon>Rhabditida</taxon>
        <taxon>Rhabditina</taxon>
        <taxon>Rhabditomorpha</taxon>
        <taxon>Rhabditoidea</taxon>
        <taxon>Rhabditidae</taxon>
        <taxon>Mesorhabditinae</taxon>
        <taxon>Mesorhabditis</taxon>
    </lineage>
</organism>
<dbReference type="SUPFAM" id="SSF52047">
    <property type="entry name" value="RNI-like"/>
    <property type="match status" value="1"/>
</dbReference>
<dbReference type="GO" id="GO:0007015">
    <property type="term" value="P:actin filament organization"/>
    <property type="evidence" value="ECO:0007669"/>
    <property type="project" value="TreeGrafter"/>
</dbReference>
<sequence length="325" mass="37590">MTDEDFLNAMDDLSLDNEGDVGELLKAMNENHMISWEEAERILADTSNEPIKCSLVEQSRPTEPDNDTNVDRCIQQLQANDPGLKQINLNNMKRTPVPQLKRLIEAVAYNEHLEKLSLANMGLYDTDVAILVEALKLNQNLKHLNLETNYLSGDFFCGLFEAAAENETLEEIKAVNQGVTFSTEAEKSIIRSIQKNHGLCKVSLTLRLPEGRHKIEQTTLRNGEIRRILRRKQREEEDAKRKSEGLYTYEMKENKPQPRSTPNNGPAWRRPFIGVVEDGRRDEIKEKNEEKKDFQQGEHEEEEDVEDIEEESEYEEEEEEEEEDE</sequence>